<dbReference type="Pfam" id="PF00953">
    <property type="entry name" value="Glycos_transf_4"/>
    <property type="match status" value="1"/>
</dbReference>
<dbReference type="PANTHER" id="PTHR22926:SF3">
    <property type="entry name" value="UNDECAPRENYL-PHOSPHATE ALPHA-N-ACETYLGLUCOSAMINYL 1-PHOSPHATE TRANSFERASE"/>
    <property type="match status" value="1"/>
</dbReference>
<dbReference type="GO" id="GO:0030145">
    <property type="term" value="F:manganese ion binding"/>
    <property type="evidence" value="ECO:0007669"/>
    <property type="project" value="InterPro"/>
</dbReference>
<comment type="cofactor">
    <cofactor evidence="12">
        <name>Mn(2+)</name>
        <dbReference type="ChEBI" id="CHEBI:29035"/>
    </cofactor>
</comment>
<accession>A0A0M6W9S5</accession>
<keyword evidence="3 12" id="KW-0997">Cell inner membrane</keyword>
<dbReference type="GO" id="GO:0009243">
    <property type="term" value="P:O antigen biosynthetic process"/>
    <property type="evidence" value="ECO:0007669"/>
    <property type="project" value="UniProtKB-UniRule"/>
</dbReference>
<keyword evidence="2 12" id="KW-1003">Cell membrane</keyword>
<keyword evidence="13" id="KW-0479">Metal-binding</keyword>
<name>A0A0M6W9S5_9GAMM</name>
<feature type="transmembrane region" description="Helical" evidence="12">
    <location>
        <begin position="295"/>
        <end position="316"/>
    </location>
</feature>
<evidence type="ECO:0000313" key="14">
    <source>
        <dbReference type="EMBL" id="CRK85735.1"/>
    </source>
</evidence>
<feature type="binding site" evidence="13">
    <location>
        <position position="217"/>
    </location>
    <ligand>
        <name>Mg(2+)</name>
        <dbReference type="ChEBI" id="CHEBI:18420"/>
    </ligand>
</feature>
<keyword evidence="4 12" id="KW-0328">Glycosyltransferase</keyword>
<evidence type="ECO:0000256" key="4">
    <source>
        <dbReference type="ARBA" id="ARBA00022676"/>
    </source>
</evidence>
<feature type="transmembrane region" description="Helical" evidence="12">
    <location>
        <begin position="244"/>
        <end position="263"/>
    </location>
</feature>
<dbReference type="GO" id="GO:0016757">
    <property type="term" value="F:glycosyltransferase activity"/>
    <property type="evidence" value="ECO:0007669"/>
    <property type="project" value="UniProtKB-KW"/>
</dbReference>
<evidence type="ECO:0000256" key="13">
    <source>
        <dbReference type="PIRSR" id="PIRSR600715-1"/>
    </source>
</evidence>
<keyword evidence="6 12" id="KW-0812">Transmembrane</keyword>
<evidence type="ECO:0000256" key="12">
    <source>
        <dbReference type="HAMAP-Rule" id="MF_02030"/>
    </source>
</evidence>
<dbReference type="Proteomes" id="UP000242301">
    <property type="component" value="Unassembled WGS sequence"/>
</dbReference>
<dbReference type="GO" id="GO:0036380">
    <property type="term" value="F:UDP-N-acetylglucosamine-undecaprenyl-phosphate N-acetylglucosaminephosphotransferase activity"/>
    <property type="evidence" value="ECO:0007669"/>
    <property type="project" value="UniProtKB-UniRule"/>
</dbReference>
<dbReference type="PANTHER" id="PTHR22926">
    <property type="entry name" value="PHOSPHO-N-ACETYLMURAMOYL-PENTAPEPTIDE-TRANSFERASE"/>
    <property type="match status" value="1"/>
</dbReference>
<dbReference type="UniPathway" id="UPA00281"/>
<dbReference type="InterPro" id="IPR012750">
    <property type="entry name" value="ECA_WecA-rel"/>
</dbReference>
<dbReference type="GO" id="GO:0071555">
    <property type="term" value="P:cell wall organization"/>
    <property type="evidence" value="ECO:0007669"/>
    <property type="project" value="TreeGrafter"/>
</dbReference>
<dbReference type="CDD" id="cd06853">
    <property type="entry name" value="GT_WecA_like"/>
    <property type="match status" value="1"/>
</dbReference>
<evidence type="ECO:0000256" key="9">
    <source>
        <dbReference type="ARBA" id="ARBA00022989"/>
    </source>
</evidence>
<dbReference type="HAMAP" id="MF_02030">
    <property type="entry name" value="WecA_Gammaproteo"/>
    <property type="match status" value="1"/>
</dbReference>
<evidence type="ECO:0000256" key="11">
    <source>
        <dbReference type="ARBA" id="ARBA00023211"/>
    </source>
</evidence>
<keyword evidence="10 12" id="KW-0472">Membrane</keyword>
<dbReference type="NCBIfam" id="TIGR02380">
    <property type="entry name" value="ECA_wecA"/>
    <property type="match status" value="1"/>
</dbReference>
<feature type="transmembrane region" description="Helical" evidence="12">
    <location>
        <begin position="214"/>
        <end position="232"/>
    </location>
</feature>
<dbReference type="GO" id="GO:0009276">
    <property type="term" value="C:Gram-negative-bacterium-type cell wall"/>
    <property type="evidence" value="ECO:0007669"/>
    <property type="project" value="InterPro"/>
</dbReference>
<dbReference type="AlphaFoldDB" id="A0A0M6W9S5"/>
<comment type="pathway">
    <text evidence="12">Bacterial outer membrane biogenesis; enterobacterial common antigen biosynthesis.</text>
</comment>
<dbReference type="STRING" id="1715285.SOFFGTOCOR_0309"/>
<gene>
    <name evidence="12 14" type="primary">wecA</name>
    <name evidence="14" type="ORF">SOFFGTOCOR_0309</name>
</gene>
<dbReference type="PROSITE" id="PS01348">
    <property type="entry name" value="MRAY_2"/>
    <property type="match status" value="1"/>
</dbReference>
<evidence type="ECO:0000256" key="1">
    <source>
        <dbReference type="ARBA" id="ARBA00004651"/>
    </source>
</evidence>
<evidence type="ECO:0000256" key="6">
    <source>
        <dbReference type="ARBA" id="ARBA00022692"/>
    </source>
</evidence>
<evidence type="ECO:0000256" key="5">
    <source>
        <dbReference type="ARBA" id="ARBA00022679"/>
    </source>
</evidence>
<feature type="transmembrane region" description="Helical" evidence="12">
    <location>
        <begin position="184"/>
        <end position="202"/>
    </location>
</feature>
<feature type="transmembrane region" description="Helical" evidence="12">
    <location>
        <begin position="131"/>
        <end position="149"/>
    </location>
</feature>
<comment type="function">
    <text evidence="12">Catalyzes the transfer of the GlcNAc-1-phosphate moiety from UDP-GlcNAc onto the carrier lipid undecaprenyl phosphate (C55-P), yielding GlcNAc-pyrophosphoryl-undecaprenyl (GlcNAc-PP-C55).</text>
</comment>
<organism evidence="14 15">
    <name type="scientific">Candidatus Providencia siddallii</name>
    <dbReference type="NCBI Taxonomy" id="1715285"/>
    <lineage>
        <taxon>Bacteria</taxon>
        <taxon>Pseudomonadati</taxon>
        <taxon>Pseudomonadota</taxon>
        <taxon>Gammaproteobacteria</taxon>
        <taxon>Enterobacterales</taxon>
        <taxon>Morganellaceae</taxon>
        <taxon>Providencia</taxon>
    </lineage>
</organism>
<sequence length="354" mass="40538">MDITHFALNLFYVFLFTLVFIFTARVIAIKNGLVDKPNFRKKHIGVIPIIGGISLFFGICFAFFITDEQIPHKFSYIFCSGLLVFVGVLDDKFDISVKFRAGIQAFIAIIMMTTANLKIESFGYVFSTLNLIFGPFDYIITLFAVWATINAFNMIDGIDGLLGSLSLVFFVSLGFLQYRNCNYAIAFWCFAFIVAIIPYIFLNLGGLGLRFKIFMGDAGSTLIGFTIIWILISSTQGKYHAINPVTGLWLIAIPLIDMIAIMYRRIRKGMSPFSPDRQHIHHLIMRSGFSAKGTFILITLLGILLACIGIIGEFLIFEWVMLWFFLFLFMMYGYLIKRVWKVSRFIKRLKRRIR</sequence>
<dbReference type="GO" id="GO:0005886">
    <property type="term" value="C:plasma membrane"/>
    <property type="evidence" value="ECO:0007669"/>
    <property type="project" value="UniProtKB-SubCell"/>
</dbReference>
<keyword evidence="8 12" id="KW-0448">Lipopolysaccharide biosynthesis</keyword>
<feature type="transmembrane region" description="Helical" evidence="12">
    <location>
        <begin position="70"/>
        <end position="89"/>
    </location>
</feature>
<dbReference type="GO" id="GO:0000287">
    <property type="term" value="F:magnesium ion binding"/>
    <property type="evidence" value="ECO:0007669"/>
    <property type="project" value="InterPro"/>
</dbReference>
<feature type="binding site" evidence="13">
    <location>
        <position position="153"/>
    </location>
    <ligand>
        <name>Mg(2+)</name>
        <dbReference type="ChEBI" id="CHEBI:18420"/>
    </ligand>
</feature>
<evidence type="ECO:0000256" key="3">
    <source>
        <dbReference type="ARBA" id="ARBA00022519"/>
    </source>
</evidence>
<dbReference type="GO" id="GO:0044038">
    <property type="term" value="P:cell wall macromolecule biosynthetic process"/>
    <property type="evidence" value="ECO:0007669"/>
    <property type="project" value="TreeGrafter"/>
</dbReference>
<comment type="catalytic activity">
    <reaction evidence="12">
        <text>di-trans,octa-cis-undecaprenyl phosphate + UDP-N-acetyl-alpha-D-glucosamine = N-acetyl-alpha-D-glucosaminyl-di-trans,octa-cis-undecaprenyl diphosphate + UMP</text>
        <dbReference type="Rhea" id="RHEA:28090"/>
        <dbReference type="ChEBI" id="CHEBI:57705"/>
        <dbReference type="ChEBI" id="CHEBI:57865"/>
        <dbReference type="ChEBI" id="CHEBI:60392"/>
        <dbReference type="ChEBI" id="CHEBI:62959"/>
        <dbReference type="EC" id="2.7.8.33"/>
    </reaction>
</comment>
<feature type="transmembrane region" description="Helical" evidence="12">
    <location>
        <begin position="6"/>
        <end position="24"/>
    </location>
</feature>
<comment type="similarity">
    <text evidence="12">Belongs to the glycosyltransferase 4 family. WecA subfamily.</text>
</comment>
<evidence type="ECO:0000256" key="8">
    <source>
        <dbReference type="ARBA" id="ARBA00022985"/>
    </source>
</evidence>
<evidence type="ECO:0000256" key="10">
    <source>
        <dbReference type="ARBA" id="ARBA00023136"/>
    </source>
</evidence>
<evidence type="ECO:0000313" key="15">
    <source>
        <dbReference type="Proteomes" id="UP000242301"/>
    </source>
</evidence>
<feature type="transmembrane region" description="Helical" evidence="12">
    <location>
        <begin position="161"/>
        <end position="178"/>
    </location>
</feature>
<keyword evidence="15" id="KW-1185">Reference proteome</keyword>
<feature type="transmembrane region" description="Helical" evidence="12">
    <location>
        <begin position="322"/>
        <end position="340"/>
    </location>
</feature>
<keyword evidence="9 12" id="KW-1133">Transmembrane helix</keyword>
<comment type="pathway">
    <text evidence="12">Bacterial outer membrane biogenesis; LPS O-antigen biosynthesis.</text>
</comment>
<dbReference type="EMBL" id="CVRF01000002">
    <property type="protein sequence ID" value="CRK85735.1"/>
    <property type="molecule type" value="Genomic_DNA"/>
</dbReference>
<evidence type="ECO:0000256" key="2">
    <source>
        <dbReference type="ARBA" id="ARBA00022475"/>
    </source>
</evidence>
<reference evidence="15" key="1">
    <citation type="submission" date="2015-05" db="EMBL/GenBank/DDBJ databases">
        <authorList>
            <person name="Manzano-Marin A."/>
        </authorList>
    </citation>
    <scope>NUCLEOTIDE SEQUENCE [LARGE SCALE GENOMIC DNA]</scope>
    <source>
        <strain evidence="15">officinalis</strain>
    </source>
</reference>
<proteinExistence type="inferred from homology"/>
<dbReference type="UniPathway" id="UPA00566"/>
<dbReference type="InterPro" id="IPR000715">
    <property type="entry name" value="Glycosyl_transferase_4"/>
</dbReference>
<comment type="cofactor">
    <cofactor evidence="12 13">
        <name>Mg(2+)</name>
        <dbReference type="ChEBI" id="CHEBI:18420"/>
    </cofactor>
</comment>
<feature type="transmembrane region" description="Helical" evidence="12">
    <location>
        <begin position="44"/>
        <end position="64"/>
    </location>
</feature>
<evidence type="ECO:0000256" key="7">
    <source>
        <dbReference type="ARBA" id="ARBA00022842"/>
    </source>
</evidence>
<dbReference type="InterPro" id="IPR018480">
    <property type="entry name" value="PNAcMuramoyl-5peptid_Trfase_CS"/>
</dbReference>
<keyword evidence="7 12" id="KW-0460">Magnesium</keyword>
<comment type="subcellular location">
    <subcellularLocation>
        <location evidence="12">Cell inner membrane</location>
        <topology evidence="12">Multi-pass membrane protein</topology>
    </subcellularLocation>
    <subcellularLocation>
        <location evidence="1">Cell membrane</location>
        <topology evidence="1">Multi-pass membrane protein</topology>
    </subcellularLocation>
</comment>
<dbReference type="GO" id="GO:0009246">
    <property type="term" value="P:enterobacterial common antigen biosynthetic process"/>
    <property type="evidence" value="ECO:0007669"/>
    <property type="project" value="UniProtKB-UniRule"/>
</dbReference>
<protein>
    <recommendedName>
        <fullName evidence="12">Undecaprenyl-phosphate alpha-N-acetylglucosaminyl 1-phosphate transferase</fullName>
        <ecNumber evidence="12">2.7.8.33</ecNumber>
    </recommendedName>
    <alternativeName>
        <fullName evidence="12">UDP-GlcNAc:undecaprenyl-phosphate GlcNAc-1-phosphate transferase</fullName>
    </alternativeName>
    <alternativeName>
        <fullName evidence="12">Undecaprenyl-phosphate GlcNAc-1-phosphate transferase</fullName>
    </alternativeName>
</protein>
<keyword evidence="11 12" id="KW-0464">Manganese</keyword>
<keyword evidence="5 12" id="KW-0808">Transferase</keyword>
<dbReference type="EC" id="2.7.8.33" evidence="12"/>